<dbReference type="GO" id="GO:0016810">
    <property type="term" value="F:hydrolase activity, acting on carbon-nitrogen (but not peptide) bonds"/>
    <property type="evidence" value="ECO:0007669"/>
    <property type="project" value="InterPro"/>
</dbReference>
<proteinExistence type="predicted"/>
<dbReference type="PATRIC" id="fig|1121014.3.peg.912"/>
<sequence>MPAPRFALPVALATWLGAGLAALASLAAPPTSGTAYENGRWFDGEQFVAATWYVVDGRLTRQQPDRLSGRVDLAGGHVVPPFAEAHNHNLQNAWGVTRMRQAYVDQGVMYAAMLCGDPLSTTAAREALGPSPGVDVLFASACISSADGHPLRMARQQPDGSLAPVQDIHDKSYIVMDTVADIERKWPLVQAAAPDLVKAILVHSERPEHRTDPAMHGINGLEPALLAPLVERAHGAGLRVAVHTESAADFDVAVQAGVDWISHLPGYRFWKDRDESDYRLDDASIRLAAERGIVVIATANQAVDAARGDAGALARVQALQRENLGRLMEAGVQIAIGSDAFGGTSLVEHAYLRDLQVMDDAALLRALVETTPQLLYPQRKIGRFEEGYEASFLVLDGDPLRDPTALSRIRVRVRAGEPMPAQP</sequence>
<dbReference type="AlphaFoldDB" id="A0A087MJW3"/>
<dbReference type="PANTHER" id="PTHR43135">
    <property type="entry name" value="ALPHA-D-RIBOSE 1-METHYLPHOSPHONATE 5-TRIPHOSPHATE DIPHOSPHATASE"/>
    <property type="match status" value="1"/>
</dbReference>
<name>A0A087MJW3_9GAMM</name>
<evidence type="ECO:0000259" key="2">
    <source>
        <dbReference type="Pfam" id="PF01979"/>
    </source>
</evidence>
<reference evidence="4" key="1">
    <citation type="submission" date="2013-08" db="EMBL/GenBank/DDBJ databases">
        <title>Genome sequencing of Arenimonas donghaensis.</title>
        <authorList>
            <person name="Chen F."/>
            <person name="Wang G."/>
        </authorList>
    </citation>
    <scope>NUCLEOTIDE SEQUENCE [LARGE SCALE GENOMIC DNA]</scope>
    <source>
        <strain evidence="4">HO3-R19</strain>
    </source>
</reference>
<comment type="caution">
    <text evidence="3">The sequence shown here is derived from an EMBL/GenBank/DDBJ whole genome shotgun (WGS) entry which is preliminary data.</text>
</comment>
<feature type="chain" id="PRO_5001826306" description="Amidohydrolase-related domain-containing protein" evidence="1">
    <location>
        <begin position="28"/>
        <end position="423"/>
    </location>
</feature>
<keyword evidence="1" id="KW-0732">Signal</keyword>
<evidence type="ECO:0000313" key="3">
    <source>
        <dbReference type="EMBL" id="KFL37166.1"/>
    </source>
</evidence>
<accession>A0A087MJW3</accession>
<evidence type="ECO:0000256" key="1">
    <source>
        <dbReference type="SAM" id="SignalP"/>
    </source>
</evidence>
<dbReference type="Proteomes" id="UP000029085">
    <property type="component" value="Unassembled WGS sequence"/>
</dbReference>
<dbReference type="PANTHER" id="PTHR43135:SF3">
    <property type="entry name" value="ALPHA-D-RIBOSE 1-METHYLPHOSPHONATE 5-TRIPHOSPHATE DIPHOSPHATASE"/>
    <property type="match status" value="1"/>
</dbReference>
<protein>
    <recommendedName>
        <fullName evidence="2">Amidohydrolase-related domain-containing protein</fullName>
    </recommendedName>
</protein>
<dbReference type="Gene3D" id="2.30.40.10">
    <property type="entry name" value="Urease, subunit C, domain 1"/>
    <property type="match status" value="1"/>
</dbReference>
<dbReference type="Gene3D" id="3.20.20.140">
    <property type="entry name" value="Metal-dependent hydrolases"/>
    <property type="match status" value="1"/>
</dbReference>
<organism evidence="3 4">
    <name type="scientific">Arenimonas donghaensis DSM 18148 = HO3-R19</name>
    <dbReference type="NCBI Taxonomy" id="1121014"/>
    <lineage>
        <taxon>Bacteria</taxon>
        <taxon>Pseudomonadati</taxon>
        <taxon>Pseudomonadota</taxon>
        <taxon>Gammaproteobacteria</taxon>
        <taxon>Lysobacterales</taxon>
        <taxon>Lysobacteraceae</taxon>
        <taxon>Arenimonas</taxon>
    </lineage>
</organism>
<reference evidence="3 4" key="2">
    <citation type="journal article" date="2015" name="Stand. Genomic Sci.">
        <title>High quality draft genomic sequence of Arenimonas donghaensis DSM 18148(T).</title>
        <authorList>
            <person name="Chen F."/>
            <person name="Wang H."/>
            <person name="Cao Y."/>
            <person name="Li X."/>
            <person name="Wang G."/>
        </authorList>
    </citation>
    <scope>NUCLEOTIDE SEQUENCE [LARGE SCALE GENOMIC DNA]</scope>
    <source>
        <strain evidence="3 4">HO3-R19</strain>
    </source>
</reference>
<dbReference type="InterPro" id="IPR011059">
    <property type="entry name" value="Metal-dep_hydrolase_composite"/>
</dbReference>
<feature type="domain" description="Amidohydrolase-related" evidence="2">
    <location>
        <begin position="216"/>
        <end position="408"/>
    </location>
</feature>
<dbReference type="Pfam" id="PF01979">
    <property type="entry name" value="Amidohydro_1"/>
    <property type="match status" value="1"/>
</dbReference>
<dbReference type="EMBL" id="AVCJ01000006">
    <property type="protein sequence ID" value="KFL37166.1"/>
    <property type="molecule type" value="Genomic_DNA"/>
</dbReference>
<dbReference type="OrthoDB" id="9765769at2"/>
<dbReference type="InterPro" id="IPR032466">
    <property type="entry name" value="Metal_Hydrolase"/>
</dbReference>
<dbReference type="RefSeq" id="WP_034221633.1">
    <property type="nucleotide sequence ID" value="NZ_AVCJ01000006.1"/>
</dbReference>
<dbReference type="InterPro" id="IPR051781">
    <property type="entry name" value="Metallo-dep_Hydrolase"/>
</dbReference>
<dbReference type="SUPFAM" id="SSF51556">
    <property type="entry name" value="Metallo-dependent hydrolases"/>
    <property type="match status" value="1"/>
</dbReference>
<dbReference type="InterPro" id="IPR006680">
    <property type="entry name" value="Amidohydro-rel"/>
</dbReference>
<feature type="signal peptide" evidence="1">
    <location>
        <begin position="1"/>
        <end position="27"/>
    </location>
</feature>
<keyword evidence="4" id="KW-1185">Reference proteome</keyword>
<evidence type="ECO:0000313" key="4">
    <source>
        <dbReference type="Proteomes" id="UP000029085"/>
    </source>
</evidence>
<dbReference type="STRING" id="1121014.N788_10795"/>
<gene>
    <name evidence="3" type="ORF">N788_10795</name>
</gene>